<keyword evidence="2" id="KW-0238">DNA-binding</keyword>
<dbReference type="SUPFAM" id="SSF51306">
    <property type="entry name" value="LexA/Signal peptidase"/>
    <property type="match status" value="1"/>
</dbReference>
<evidence type="ECO:0000313" key="5">
    <source>
        <dbReference type="EMBL" id="XBY65203.1"/>
    </source>
</evidence>
<feature type="domain" description="HTH cro/C1-type" evidence="4">
    <location>
        <begin position="40"/>
        <end position="82"/>
    </location>
</feature>
<dbReference type="PANTHER" id="PTHR40661:SF3">
    <property type="entry name" value="FELS-1 PROPHAGE TRANSCRIPTIONAL REGULATOR"/>
    <property type="match status" value="1"/>
</dbReference>
<keyword evidence="3" id="KW-0804">Transcription</keyword>
<evidence type="ECO:0000256" key="1">
    <source>
        <dbReference type="ARBA" id="ARBA00023015"/>
    </source>
</evidence>
<dbReference type="CDD" id="cd00093">
    <property type="entry name" value="HTH_XRE"/>
    <property type="match status" value="1"/>
</dbReference>
<dbReference type="InterPro" id="IPR039418">
    <property type="entry name" value="LexA-like"/>
</dbReference>
<keyword evidence="1" id="KW-0805">Transcription regulation</keyword>
<dbReference type="CDD" id="cd06529">
    <property type="entry name" value="S24_LexA-like"/>
    <property type="match status" value="1"/>
</dbReference>
<dbReference type="PROSITE" id="PS50943">
    <property type="entry name" value="HTH_CROC1"/>
    <property type="match status" value="1"/>
</dbReference>
<dbReference type="Gene3D" id="2.10.109.10">
    <property type="entry name" value="Umud Fragment, subunit A"/>
    <property type="match status" value="1"/>
</dbReference>
<dbReference type="RefSeq" id="WP_350447807.1">
    <property type="nucleotide sequence ID" value="NZ_CP158373.1"/>
</dbReference>
<dbReference type="AlphaFoldDB" id="A0AAU7Y5F9"/>
<dbReference type="PANTHER" id="PTHR40661">
    <property type="match status" value="1"/>
</dbReference>
<reference evidence="5" key="1">
    <citation type="submission" date="2023-08" db="EMBL/GenBank/DDBJ databases">
        <title>Increased levels of nutrients transform a symbiont into a lethal pathobiont.</title>
        <authorList>
            <person name="Lachnit T."/>
            <person name="Ulrich L."/>
            <person name="Willmer F.M."/>
            <person name="Hasenbein T."/>
            <person name="Steiner L.X."/>
            <person name="Wolters M."/>
            <person name="Herbst E.M."/>
            <person name="Deines P."/>
        </authorList>
    </citation>
    <scope>NUCLEOTIDE SEQUENCE</scope>
    <source>
        <strain evidence="5">T3</strain>
    </source>
</reference>
<dbReference type="SUPFAM" id="SSF47413">
    <property type="entry name" value="lambda repressor-like DNA-binding domains"/>
    <property type="match status" value="1"/>
</dbReference>
<dbReference type="Gene3D" id="1.10.260.40">
    <property type="entry name" value="lambda repressor-like DNA-binding domains"/>
    <property type="match status" value="1"/>
</dbReference>
<dbReference type="InterPro" id="IPR015927">
    <property type="entry name" value="Peptidase_S24_S26A/B/C"/>
</dbReference>
<dbReference type="InterPro" id="IPR001387">
    <property type="entry name" value="Cro/C1-type_HTH"/>
</dbReference>
<sequence>MVCSDSVESDAPTPEHPVALGEIGFFGERLKGVMGNIGARAFARSCGLSEGAIRSYLSGDTFPTLDRLAQIAQAAGVDPLWLAFGKAPATTPDDEDEGVYAYVPLYDAWCSGGHGAWNEQAKVLTRLAFTRYSLRKKGLTPSDLACLRVDGDSMSGLMEDGDTVMIDLSRATLEAEGVYVIRLDNRLYAKRLQRQLDGVLIISHNKDYQQITVPQARLAELEIVGRVIWSGGWLV</sequence>
<organism evidence="5">
    <name type="scientific">Pseudomonas solani</name>
    <dbReference type="NCBI Taxonomy" id="2731552"/>
    <lineage>
        <taxon>Bacteria</taxon>
        <taxon>Pseudomonadati</taxon>
        <taxon>Pseudomonadota</taxon>
        <taxon>Gammaproteobacteria</taxon>
        <taxon>Pseudomonadales</taxon>
        <taxon>Pseudomonadaceae</taxon>
        <taxon>Pseudomonas</taxon>
    </lineage>
</organism>
<evidence type="ECO:0000259" key="4">
    <source>
        <dbReference type="PROSITE" id="PS50943"/>
    </source>
</evidence>
<name>A0AAU7Y5F9_9PSED</name>
<evidence type="ECO:0000256" key="2">
    <source>
        <dbReference type="ARBA" id="ARBA00023125"/>
    </source>
</evidence>
<proteinExistence type="predicted"/>
<dbReference type="InterPro" id="IPR010982">
    <property type="entry name" value="Lambda_DNA-bd_dom_sf"/>
</dbReference>
<dbReference type="GO" id="GO:0003677">
    <property type="term" value="F:DNA binding"/>
    <property type="evidence" value="ECO:0007669"/>
    <property type="project" value="UniProtKB-KW"/>
</dbReference>
<gene>
    <name evidence="5" type="ORF">ABS648_05395</name>
</gene>
<dbReference type="Pfam" id="PF01381">
    <property type="entry name" value="HTH_3"/>
    <property type="match status" value="1"/>
</dbReference>
<dbReference type="Pfam" id="PF00717">
    <property type="entry name" value="Peptidase_S24"/>
    <property type="match status" value="1"/>
</dbReference>
<dbReference type="InterPro" id="IPR036286">
    <property type="entry name" value="LexA/Signal_pep-like_sf"/>
</dbReference>
<protein>
    <submittedName>
        <fullName evidence="5">S24 family peptidase</fullName>
    </submittedName>
</protein>
<evidence type="ECO:0000256" key="3">
    <source>
        <dbReference type="ARBA" id="ARBA00023163"/>
    </source>
</evidence>
<accession>A0AAU7Y5F9</accession>
<dbReference type="EMBL" id="CP158373">
    <property type="protein sequence ID" value="XBY65203.1"/>
    <property type="molecule type" value="Genomic_DNA"/>
</dbReference>